<dbReference type="Pfam" id="PF02535">
    <property type="entry name" value="Zip"/>
    <property type="match status" value="1"/>
</dbReference>
<organism evidence="8">
    <name type="scientific">Neodiprion lecontei</name>
    <name type="common">Redheaded pine sawfly</name>
    <dbReference type="NCBI Taxonomy" id="441921"/>
    <lineage>
        <taxon>Eukaryota</taxon>
        <taxon>Metazoa</taxon>
        <taxon>Ecdysozoa</taxon>
        <taxon>Arthropoda</taxon>
        <taxon>Hexapoda</taxon>
        <taxon>Insecta</taxon>
        <taxon>Pterygota</taxon>
        <taxon>Neoptera</taxon>
        <taxon>Endopterygota</taxon>
        <taxon>Hymenoptera</taxon>
        <taxon>Tenthredinoidea</taxon>
        <taxon>Diprionidae</taxon>
        <taxon>Diprioninae</taxon>
        <taxon>Neodiprion</taxon>
    </lineage>
</organism>
<dbReference type="GO" id="GO:0030003">
    <property type="term" value="P:intracellular monoatomic cation homeostasis"/>
    <property type="evidence" value="ECO:0007669"/>
    <property type="project" value="TreeGrafter"/>
</dbReference>
<protein>
    <submittedName>
        <fullName evidence="8">Zinc transporter ZIP6</fullName>
    </submittedName>
</protein>
<evidence type="ECO:0000313" key="8">
    <source>
        <dbReference type="RefSeq" id="XP_015515034.2"/>
    </source>
</evidence>
<dbReference type="PANTHER" id="PTHR12191:SF31">
    <property type="entry name" value="IP18018P"/>
    <property type="match status" value="1"/>
</dbReference>
<feature type="transmembrane region" description="Helical" evidence="6">
    <location>
        <begin position="474"/>
        <end position="493"/>
    </location>
</feature>
<evidence type="ECO:0000256" key="3">
    <source>
        <dbReference type="ARBA" id="ARBA00022692"/>
    </source>
</evidence>
<feature type="transmembrane region" description="Helical" evidence="6">
    <location>
        <begin position="238"/>
        <end position="257"/>
    </location>
</feature>
<dbReference type="GeneID" id="107220809"/>
<sequence length="537" mass="58621">MAKRYEFCGCWFVVMSFAVCYTCGSGDKIIPNQAHRDHRFFLQQIFDKYGDKGIITFEGFEHLLENLGLGRLSFEKNHNVSAHRINGSFQEMHDALQLHDHRHGAQEFSEFYADDDASYRDNGHFAKADEVFAKADDFSTSERNFGQSTTKFTKRNLAEEISGERVEQYEDSLCLSPQALLQTFGLRPNHSVAIKPPRFLHLCPAIIYQLDRRACDVRVNSTLSIKVGFSKKVSRTEAWIHATLATGVISSVGLLAVTMVKLTRRPSFLHFLVALAVGTLSGDALLHLLPHALLSEDMDHETAALRCSATFLAVVFFYALEATLFLVRSPKLRKKEAPGDEPDVSFELGASSAANKSVEEAGSMLTQHGHSHGLPEGKSSSLVLLILVGDGLHNMADGLAIGASFASDPVAGLATTIAVFCHELPHELGDFAVLINTGMSVRRALMYNLLSSALSFVGAAVGVCLGEIGNASHWIYAVTAGSFMYIALANLVPEMMSFVKTDAKAHGILIQLSGIALGGMLMLLIALHEEKLMGLLS</sequence>
<keyword evidence="5 6" id="KW-0472">Membrane</keyword>
<dbReference type="PANTHER" id="PTHR12191">
    <property type="entry name" value="SOLUTE CARRIER FAMILY 39"/>
    <property type="match status" value="1"/>
</dbReference>
<feature type="transmembrane region" description="Helical" evidence="6">
    <location>
        <begin position="445"/>
        <end position="468"/>
    </location>
</feature>
<proteinExistence type="inferred from homology"/>
<reference evidence="8" key="1">
    <citation type="submission" date="2025-08" db="UniProtKB">
        <authorList>
            <consortium name="RefSeq"/>
        </authorList>
    </citation>
    <scope>IDENTIFICATION</scope>
    <source>
        <tissue evidence="8">Thorax and Abdomen</tissue>
    </source>
</reference>
<name>A0A6J0BK17_NEOLC</name>
<comment type="subcellular location">
    <subcellularLocation>
        <location evidence="1">Membrane</location>
        <topology evidence="1">Multi-pass membrane protein</topology>
    </subcellularLocation>
</comment>
<evidence type="ECO:0000256" key="4">
    <source>
        <dbReference type="ARBA" id="ARBA00022989"/>
    </source>
</evidence>
<comment type="similarity">
    <text evidence="2">Belongs to the ZIP transporter (TC 2.A.5) family.</text>
</comment>
<dbReference type="AlphaFoldDB" id="A0A6J0BK17"/>
<dbReference type="GO" id="GO:0005385">
    <property type="term" value="F:zinc ion transmembrane transporter activity"/>
    <property type="evidence" value="ECO:0007669"/>
    <property type="project" value="TreeGrafter"/>
</dbReference>
<evidence type="ECO:0000256" key="6">
    <source>
        <dbReference type="SAM" id="Phobius"/>
    </source>
</evidence>
<gene>
    <name evidence="8" type="primary">LOC107220809</name>
</gene>
<accession>A0A6J0BK17</accession>
<dbReference type="KEGG" id="nlo:107220809"/>
<dbReference type="GO" id="GO:0071578">
    <property type="term" value="P:zinc ion import across plasma membrane"/>
    <property type="evidence" value="ECO:0007669"/>
    <property type="project" value="TreeGrafter"/>
</dbReference>
<dbReference type="InParanoid" id="A0A6J0BK17"/>
<evidence type="ECO:0000256" key="5">
    <source>
        <dbReference type="ARBA" id="ARBA00023136"/>
    </source>
</evidence>
<keyword evidence="7" id="KW-1185">Reference proteome</keyword>
<feature type="transmembrane region" description="Helical" evidence="6">
    <location>
        <begin position="309"/>
        <end position="327"/>
    </location>
</feature>
<evidence type="ECO:0000313" key="7">
    <source>
        <dbReference type="Proteomes" id="UP000829291"/>
    </source>
</evidence>
<evidence type="ECO:0000256" key="1">
    <source>
        <dbReference type="ARBA" id="ARBA00004141"/>
    </source>
</evidence>
<dbReference type="InterPro" id="IPR050799">
    <property type="entry name" value="ZIP_Transporter"/>
</dbReference>
<evidence type="ECO:0000256" key="2">
    <source>
        <dbReference type="ARBA" id="ARBA00006939"/>
    </source>
</evidence>
<keyword evidence="3 6" id="KW-0812">Transmembrane</keyword>
<keyword evidence="4 6" id="KW-1133">Transmembrane helix</keyword>
<feature type="transmembrane region" description="Helical" evidence="6">
    <location>
        <begin position="269"/>
        <end position="289"/>
    </location>
</feature>
<dbReference type="OrthoDB" id="200954at2759"/>
<dbReference type="InterPro" id="IPR003689">
    <property type="entry name" value="ZIP"/>
</dbReference>
<dbReference type="GO" id="GO:0005886">
    <property type="term" value="C:plasma membrane"/>
    <property type="evidence" value="ECO:0007669"/>
    <property type="project" value="TreeGrafter"/>
</dbReference>
<dbReference type="RefSeq" id="XP_015515034.2">
    <property type="nucleotide sequence ID" value="XM_015659548.2"/>
</dbReference>
<dbReference type="GO" id="GO:0140410">
    <property type="term" value="F:monoatomic cation:bicarbonate symporter activity"/>
    <property type="evidence" value="ECO:0007669"/>
    <property type="project" value="TreeGrafter"/>
</dbReference>
<feature type="transmembrane region" description="Helical" evidence="6">
    <location>
        <begin position="505"/>
        <end position="527"/>
    </location>
</feature>
<dbReference type="Proteomes" id="UP000829291">
    <property type="component" value="Chromosome 5"/>
</dbReference>